<accession>A0A1J4JZ51</accession>
<dbReference type="GO" id="GO:0016887">
    <property type="term" value="F:ATP hydrolysis activity"/>
    <property type="evidence" value="ECO:0007669"/>
    <property type="project" value="InterPro"/>
</dbReference>
<dbReference type="Proteomes" id="UP000179807">
    <property type="component" value="Unassembled WGS sequence"/>
</dbReference>
<dbReference type="GO" id="GO:0051276">
    <property type="term" value="P:chromosome organization"/>
    <property type="evidence" value="ECO:0007669"/>
    <property type="project" value="InterPro"/>
</dbReference>
<keyword evidence="1 2" id="KW-0175">Coiled coil</keyword>
<dbReference type="Gene3D" id="3.30.70.1620">
    <property type="match status" value="1"/>
</dbReference>
<dbReference type="RefSeq" id="XP_068355669.1">
    <property type="nucleotide sequence ID" value="XM_068507288.1"/>
</dbReference>
<dbReference type="InterPro" id="IPR010935">
    <property type="entry name" value="SMC_hinge"/>
</dbReference>
<dbReference type="InterPro" id="IPR024704">
    <property type="entry name" value="SMC"/>
</dbReference>
<dbReference type="OrthoDB" id="10255539at2759"/>
<dbReference type="Gene3D" id="1.20.1060.20">
    <property type="match status" value="1"/>
</dbReference>
<dbReference type="GeneID" id="94841992"/>
<dbReference type="Gene3D" id="1.10.287.1490">
    <property type="match status" value="1"/>
</dbReference>
<dbReference type="VEuPathDB" id="TrichDB:TRFO_30326"/>
<dbReference type="SUPFAM" id="SSF75553">
    <property type="entry name" value="Smc hinge domain"/>
    <property type="match status" value="1"/>
</dbReference>
<dbReference type="InterPro" id="IPR003395">
    <property type="entry name" value="RecF/RecN/SMC_N"/>
</dbReference>
<dbReference type="PIRSF" id="PIRSF005719">
    <property type="entry name" value="SMC"/>
    <property type="match status" value="1"/>
</dbReference>
<organism evidence="4 5">
    <name type="scientific">Tritrichomonas foetus</name>
    <dbReference type="NCBI Taxonomy" id="1144522"/>
    <lineage>
        <taxon>Eukaryota</taxon>
        <taxon>Metamonada</taxon>
        <taxon>Parabasalia</taxon>
        <taxon>Tritrichomonadida</taxon>
        <taxon>Tritrichomonadidae</taxon>
        <taxon>Tritrichomonas</taxon>
    </lineage>
</organism>
<dbReference type="Gene3D" id="3.40.50.300">
    <property type="entry name" value="P-loop containing nucleotide triphosphate hydrolases"/>
    <property type="match status" value="1"/>
</dbReference>
<protein>
    <submittedName>
        <fullName evidence="4">Structural maintenance of chromosomes protein 2-1</fullName>
    </submittedName>
</protein>
<reference evidence="4" key="1">
    <citation type="submission" date="2016-10" db="EMBL/GenBank/DDBJ databases">
        <authorList>
            <person name="Benchimol M."/>
            <person name="Almeida L.G."/>
            <person name="Vasconcelos A.T."/>
            <person name="Perreira-Neves A."/>
            <person name="Rosa I.A."/>
            <person name="Tasca T."/>
            <person name="Bogo M.R."/>
            <person name="de Souza W."/>
        </authorList>
    </citation>
    <scope>NUCLEOTIDE SEQUENCE [LARGE SCALE GENOMIC DNA]</scope>
    <source>
        <strain evidence="4">K</strain>
    </source>
</reference>
<dbReference type="Pfam" id="PF02463">
    <property type="entry name" value="SMC_N"/>
    <property type="match status" value="1"/>
</dbReference>
<sequence length="1002" mass="115545">MFEEKKEDSRRTLEKKQKQLDDINKIMDEELAPNLEKLRKERDEYDRWASIRSEVDRMQRWVVAFDFKETDRILKDGIKLAREAKEKKVKIEKSITETDEKIDQKKIQIKELTQKKEGDEKGEYNNLEKKIAKINKEITKYQALVKQNDGEISRLERKKNTAQKLVESSEVSRLSKEEELRKAKSVDNDDNQKLAEAQQNISRIEGRINDVNIGIAGEGKDKSISDEIEDQKKLIRDCEVELKRIENNGPYLHGRRQELARQIQDAENEMSELNEAVNNGVLELESINKELSSLNFDPNYEVQLRHQQDDLIQDLSTKKDLLYNLERTLGGLEFKYTAPRDLNKEDVHGVLVKLFNAPDKQYHLALQTAAGGKLYYVVVENENVSSNLIYNGRLDRKYSFIPNNKIDGKMLPKHIIDAVKKVANGREANLAIDLIDFDSHFENAMKFTFGTTIICDDGKTASDIAYNKSTLVKVVTKQGDVYDPQGVITGGYRANSNPEDTVIYKIAQYAQCKRDIDSIQNRLAEINNQLRNMANDSETFQRLVNARDIATHKLQSAEERKANSTHEEARLTLNQVNQEIEQNKVKENECHQRRKEAQSKIKELNNELTNWNDQKDQKLKSLEKELKLAQKEFDKLKNAKNEHESLLEQLQLDLQSISSEIENAQNEIESFSASIEKAKESKAECEKKVDSLQSEANVVQEAFEELKQSILKTKDALAKFIQEENELQKELTNLKITLSQIENEIVSCEKSHETSKAKLQQMKNDFPWIEQEERFFGVPHTDFDFKQFKPQEARDKLEDLREQQAELDARVNKRVISQYDRAENEFNTLVEKKKQVEKEKSKIEEVMNELEHKKREAIVSTHQKVTTDLQDIVSQVLPGLKAELVPPEGESVFDGLELIVAFNNLQKSLTELSGGQRSLIALGLVLALLKFKPAPVYILDEIDSALDLNHTQNIGKMLRRSFQKAQFIVVSLKEGMWNNANVVFRTSFRDSNSCVQRTENTP</sequence>
<dbReference type="PANTHER" id="PTHR43977">
    <property type="entry name" value="STRUCTURAL MAINTENANCE OF CHROMOSOMES PROTEIN 3"/>
    <property type="match status" value="1"/>
</dbReference>
<name>A0A1J4JZ51_9EUKA</name>
<dbReference type="Pfam" id="PF06470">
    <property type="entry name" value="SMC_hinge"/>
    <property type="match status" value="1"/>
</dbReference>
<dbReference type="AlphaFoldDB" id="A0A1J4JZ51"/>
<feature type="domain" description="SMC hinge" evidence="3">
    <location>
        <begin position="345"/>
        <end position="465"/>
    </location>
</feature>
<evidence type="ECO:0000256" key="1">
    <source>
        <dbReference type="ARBA" id="ARBA00023054"/>
    </source>
</evidence>
<feature type="coiled-coil region" evidence="2">
    <location>
        <begin position="81"/>
        <end position="172"/>
    </location>
</feature>
<gene>
    <name evidence="4" type="ORF">TRFO_30326</name>
</gene>
<dbReference type="InterPro" id="IPR036277">
    <property type="entry name" value="SMC_hinge_sf"/>
</dbReference>
<keyword evidence="5" id="KW-1185">Reference proteome</keyword>
<dbReference type="SMART" id="SM00968">
    <property type="entry name" value="SMC_hinge"/>
    <property type="match status" value="1"/>
</dbReference>
<dbReference type="InterPro" id="IPR027417">
    <property type="entry name" value="P-loop_NTPase"/>
</dbReference>
<proteinExistence type="predicted"/>
<evidence type="ECO:0000259" key="3">
    <source>
        <dbReference type="SMART" id="SM00968"/>
    </source>
</evidence>
<feature type="coiled-coil region" evidence="2">
    <location>
        <begin position="509"/>
        <end position="751"/>
    </location>
</feature>
<feature type="coiled-coil region" evidence="2">
    <location>
        <begin position="228"/>
        <end position="283"/>
    </location>
</feature>
<dbReference type="EMBL" id="MLAK01000863">
    <property type="protein sequence ID" value="OHT02533.1"/>
    <property type="molecule type" value="Genomic_DNA"/>
</dbReference>
<dbReference type="GO" id="GO:0005694">
    <property type="term" value="C:chromosome"/>
    <property type="evidence" value="ECO:0007669"/>
    <property type="project" value="InterPro"/>
</dbReference>
<dbReference type="SUPFAM" id="SSF52540">
    <property type="entry name" value="P-loop containing nucleoside triphosphate hydrolases"/>
    <property type="match status" value="1"/>
</dbReference>
<evidence type="ECO:0000313" key="4">
    <source>
        <dbReference type="EMBL" id="OHT02533.1"/>
    </source>
</evidence>
<comment type="caution">
    <text evidence="4">The sequence shown here is derived from an EMBL/GenBank/DDBJ whole genome shotgun (WGS) entry which is preliminary data.</text>
</comment>
<feature type="coiled-coil region" evidence="2">
    <location>
        <begin position="812"/>
        <end position="856"/>
    </location>
</feature>
<dbReference type="GO" id="GO:0005524">
    <property type="term" value="F:ATP binding"/>
    <property type="evidence" value="ECO:0007669"/>
    <property type="project" value="InterPro"/>
</dbReference>
<evidence type="ECO:0000256" key="2">
    <source>
        <dbReference type="SAM" id="Coils"/>
    </source>
</evidence>
<evidence type="ECO:0000313" key="5">
    <source>
        <dbReference type="Proteomes" id="UP000179807"/>
    </source>
</evidence>